<dbReference type="Pfam" id="PF13443">
    <property type="entry name" value="HTH_26"/>
    <property type="match status" value="1"/>
</dbReference>
<dbReference type="OrthoDB" id="7865033at2"/>
<dbReference type="SUPFAM" id="SSF47413">
    <property type="entry name" value="lambda repressor-like DNA-binding domains"/>
    <property type="match status" value="1"/>
</dbReference>
<name>A0A1C4EVZ5_9BACT</name>
<dbReference type="InterPro" id="IPR001387">
    <property type="entry name" value="Cro/C1-type_HTH"/>
</dbReference>
<dbReference type="RefSeq" id="WP_089713319.1">
    <property type="nucleotide sequence ID" value="NZ_FMAR01000010.1"/>
</dbReference>
<evidence type="ECO:0000259" key="1">
    <source>
        <dbReference type="PROSITE" id="PS50943"/>
    </source>
</evidence>
<protein>
    <submittedName>
        <fullName evidence="2">Repressor LexA</fullName>
    </submittedName>
</protein>
<evidence type="ECO:0000313" key="2">
    <source>
        <dbReference type="EMBL" id="SCC47693.1"/>
    </source>
</evidence>
<reference evidence="2 3" key="1">
    <citation type="submission" date="2016-08" db="EMBL/GenBank/DDBJ databases">
        <authorList>
            <person name="Seilhamer J.J."/>
        </authorList>
    </citation>
    <scope>NUCLEOTIDE SEQUENCE [LARGE SCALE GENOMIC DNA]</scope>
    <source>
        <strain evidence="2 3">A37T2</strain>
    </source>
</reference>
<gene>
    <name evidence="2" type="ORF">GA0116948_11042</name>
</gene>
<dbReference type="Gene3D" id="1.10.260.40">
    <property type="entry name" value="lambda repressor-like DNA-binding domains"/>
    <property type="match status" value="1"/>
</dbReference>
<evidence type="ECO:0000313" key="3">
    <source>
        <dbReference type="Proteomes" id="UP000242818"/>
    </source>
</evidence>
<organism evidence="2 3">
    <name type="scientific">Chitinophaga costaii</name>
    <dbReference type="NCBI Taxonomy" id="1335309"/>
    <lineage>
        <taxon>Bacteria</taxon>
        <taxon>Pseudomonadati</taxon>
        <taxon>Bacteroidota</taxon>
        <taxon>Chitinophagia</taxon>
        <taxon>Chitinophagales</taxon>
        <taxon>Chitinophagaceae</taxon>
        <taxon>Chitinophaga</taxon>
    </lineage>
</organism>
<dbReference type="STRING" id="1335309.GA0116948_11042"/>
<dbReference type="PROSITE" id="PS50943">
    <property type="entry name" value="HTH_CROC1"/>
    <property type="match status" value="1"/>
</dbReference>
<dbReference type="CDD" id="cd00093">
    <property type="entry name" value="HTH_XRE"/>
    <property type="match status" value="1"/>
</dbReference>
<dbReference type="GO" id="GO:0003677">
    <property type="term" value="F:DNA binding"/>
    <property type="evidence" value="ECO:0007669"/>
    <property type="project" value="InterPro"/>
</dbReference>
<proteinExistence type="predicted"/>
<dbReference type="Proteomes" id="UP000242818">
    <property type="component" value="Unassembled WGS sequence"/>
</dbReference>
<dbReference type="EMBL" id="FMAR01000010">
    <property type="protein sequence ID" value="SCC47693.1"/>
    <property type="molecule type" value="Genomic_DNA"/>
</dbReference>
<sequence>MDVTYNQILIVLLQKNIKREQLQEALGISRNTMSRYLNNTRQPSLEMLYQIAFVLDVSVVDLLVPEPIGLKKQLEKTLSRIV</sequence>
<dbReference type="InterPro" id="IPR010982">
    <property type="entry name" value="Lambda_DNA-bd_dom_sf"/>
</dbReference>
<accession>A0A1C4EVZ5</accession>
<dbReference type="SMART" id="SM00530">
    <property type="entry name" value="HTH_XRE"/>
    <property type="match status" value="1"/>
</dbReference>
<feature type="domain" description="HTH cro/C1-type" evidence="1">
    <location>
        <begin position="8"/>
        <end position="62"/>
    </location>
</feature>
<dbReference type="AlphaFoldDB" id="A0A1C4EVZ5"/>
<keyword evidence="3" id="KW-1185">Reference proteome</keyword>